<dbReference type="AlphaFoldDB" id="A0A918LBJ9"/>
<protein>
    <submittedName>
        <fullName evidence="2">Uncharacterized protein</fullName>
    </submittedName>
</protein>
<keyword evidence="3" id="KW-1185">Reference proteome</keyword>
<sequence length="154" mass="15938">MAGRRGGWPPATDGRRVRGPLRAHDEDGQFPGRCAVVARLERRAAVHEPVPQGGRRGRLTVTVHHVEGVCHGEGPSGRAPSSGCCPRTRHPASHGRNGGHGVTVLPLSGLVSAVRVPGRLVQAATASTDPHGVDTALTEAFGGGPVVCDVRGPR</sequence>
<reference evidence="2" key="1">
    <citation type="journal article" date="2014" name="Int. J. Syst. Evol. Microbiol.">
        <title>Complete genome sequence of Corynebacterium casei LMG S-19264T (=DSM 44701T), isolated from a smear-ripened cheese.</title>
        <authorList>
            <consortium name="US DOE Joint Genome Institute (JGI-PGF)"/>
            <person name="Walter F."/>
            <person name="Albersmeier A."/>
            <person name="Kalinowski J."/>
            <person name="Ruckert C."/>
        </authorList>
    </citation>
    <scope>NUCLEOTIDE SEQUENCE</scope>
    <source>
        <strain evidence="2">JCM 4234</strain>
    </source>
</reference>
<organism evidence="2 3">
    <name type="scientific">Streptomyces griseoviridis</name>
    <dbReference type="NCBI Taxonomy" id="45398"/>
    <lineage>
        <taxon>Bacteria</taxon>
        <taxon>Bacillati</taxon>
        <taxon>Actinomycetota</taxon>
        <taxon>Actinomycetes</taxon>
        <taxon>Kitasatosporales</taxon>
        <taxon>Streptomycetaceae</taxon>
        <taxon>Streptomyces</taxon>
    </lineage>
</organism>
<evidence type="ECO:0000256" key="1">
    <source>
        <dbReference type="SAM" id="MobiDB-lite"/>
    </source>
</evidence>
<comment type="caution">
    <text evidence="2">The sequence shown here is derived from an EMBL/GenBank/DDBJ whole genome shotgun (WGS) entry which is preliminary data.</text>
</comment>
<accession>A0A918LBJ9</accession>
<proteinExistence type="predicted"/>
<evidence type="ECO:0000313" key="2">
    <source>
        <dbReference type="EMBL" id="GGS29220.1"/>
    </source>
</evidence>
<reference evidence="2" key="2">
    <citation type="submission" date="2020-09" db="EMBL/GenBank/DDBJ databases">
        <authorList>
            <person name="Sun Q."/>
            <person name="Ohkuma M."/>
        </authorList>
    </citation>
    <scope>NUCLEOTIDE SEQUENCE</scope>
    <source>
        <strain evidence="2">JCM 4234</strain>
    </source>
</reference>
<dbReference type="Proteomes" id="UP000653493">
    <property type="component" value="Unassembled WGS sequence"/>
</dbReference>
<dbReference type="EMBL" id="BMSL01000003">
    <property type="protein sequence ID" value="GGS29220.1"/>
    <property type="molecule type" value="Genomic_DNA"/>
</dbReference>
<evidence type="ECO:0000313" key="3">
    <source>
        <dbReference type="Proteomes" id="UP000653493"/>
    </source>
</evidence>
<name>A0A918LBJ9_STRGD</name>
<feature type="region of interest" description="Disordered" evidence="1">
    <location>
        <begin position="72"/>
        <end position="98"/>
    </location>
</feature>
<feature type="region of interest" description="Disordered" evidence="1">
    <location>
        <begin position="1"/>
        <end position="27"/>
    </location>
</feature>
<gene>
    <name evidence="2" type="ORF">GCM10010238_17550</name>
</gene>